<organism evidence="1 2">
    <name type="scientific">Phaeospirillum tilakii</name>
    <dbReference type="NCBI Taxonomy" id="741673"/>
    <lineage>
        <taxon>Bacteria</taxon>
        <taxon>Pseudomonadati</taxon>
        <taxon>Pseudomonadota</taxon>
        <taxon>Alphaproteobacteria</taxon>
        <taxon>Rhodospirillales</taxon>
        <taxon>Rhodospirillaceae</taxon>
        <taxon>Phaeospirillum</taxon>
    </lineage>
</organism>
<gene>
    <name evidence="1" type="ORF">ACFSNB_03130</name>
</gene>
<protein>
    <recommendedName>
        <fullName evidence="3">Lipoprotein</fullName>
    </recommendedName>
</protein>
<evidence type="ECO:0000313" key="2">
    <source>
        <dbReference type="Proteomes" id="UP001597296"/>
    </source>
</evidence>
<name>A0ABW5C9B6_9PROT</name>
<dbReference type="PROSITE" id="PS51257">
    <property type="entry name" value="PROKAR_LIPOPROTEIN"/>
    <property type="match status" value="1"/>
</dbReference>
<dbReference type="EMBL" id="JBHUIY010000004">
    <property type="protein sequence ID" value="MFD2232791.1"/>
    <property type="molecule type" value="Genomic_DNA"/>
</dbReference>
<comment type="caution">
    <text evidence="1">The sequence shown here is derived from an EMBL/GenBank/DDBJ whole genome shotgun (WGS) entry which is preliminary data.</text>
</comment>
<proteinExistence type="predicted"/>
<dbReference type="RefSeq" id="WP_377314427.1">
    <property type="nucleotide sequence ID" value="NZ_JBHUIY010000004.1"/>
</dbReference>
<sequence>MAQPKALVLASLVLSACAWHESRPLGTVDPADKVALLPTGTFGLLGALKDELSRRGWTIIVSQGDDRVTGRVLPDADVTISRERKPRYTFKVEQRTWNPCLIGANALRYEVSVIDNASGQEVFLMKGRGDCWFGRNDGGMPAAVDRLEAAVGRRPG</sequence>
<reference evidence="2" key="1">
    <citation type="journal article" date="2019" name="Int. J. Syst. Evol. Microbiol.">
        <title>The Global Catalogue of Microorganisms (GCM) 10K type strain sequencing project: providing services to taxonomists for standard genome sequencing and annotation.</title>
        <authorList>
            <consortium name="The Broad Institute Genomics Platform"/>
            <consortium name="The Broad Institute Genome Sequencing Center for Infectious Disease"/>
            <person name="Wu L."/>
            <person name="Ma J."/>
        </authorList>
    </citation>
    <scope>NUCLEOTIDE SEQUENCE [LARGE SCALE GENOMIC DNA]</scope>
    <source>
        <strain evidence="2">KCTC 15012</strain>
    </source>
</reference>
<accession>A0ABW5C9B6</accession>
<dbReference type="Proteomes" id="UP001597296">
    <property type="component" value="Unassembled WGS sequence"/>
</dbReference>
<evidence type="ECO:0008006" key="3">
    <source>
        <dbReference type="Google" id="ProtNLM"/>
    </source>
</evidence>
<keyword evidence="2" id="KW-1185">Reference proteome</keyword>
<evidence type="ECO:0000313" key="1">
    <source>
        <dbReference type="EMBL" id="MFD2232791.1"/>
    </source>
</evidence>